<dbReference type="InterPro" id="IPR005828">
    <property type="entry name" value="MFS_sugar_transport-like"/>
</dbReference>
<sequence>MMSSHSAAGTPAPATLTSRRATFAAFAGAFLEWYDFWVFGTAAALVFPQVFFPEAPPTVALMQSFGTFAVAFLARPVGAILFGHFGDRVGRKPVLLVTVFLIGGGTFLMGLLPSHAVAGSLGAVALIILRVVQGVGIGGEYGGGSLLALENAPKNGRGLAGSFHQLGTPAALLASTGIFALVEQLPEEDLLSWGWRIPFLVSGPLLLLGFYIRKNLPETAAFQKDTTRAKSAPLISLLREQPKMVLIGIGARMADAVTFNVVNVFAVSWVTSTMGMSSDAILTGFVISSAVQLVVLPAAGRISDRIGRRPVYLTGLAICATGGGMLYFPVLSTGSTAGTWAMIIVVHAFGTGLMFGIQSALFAELFQTRMRYTGLGIVYQGSALLGGGPTPMIVVFLTAAAGSWWPAGAYLFAACALSALCIWRAGETFHKELAETTSDSSERVADDAQGTAADQEVQSP</sequence>
<reference evidence="11" key="1">
    <citation type="journal article" date="2019" name="Int. J. Syst. Evol. Microbiol.">
        <title>The Global Catalogue of Microorganisms (GCM) 10K type strain sequencing project: providing services to taxonomists for standard genome sequencing and annotation.</title>
        <authorList>
            <consortium name="The Broad Institute Genomics Platform"/>
            <consortium name="The Broad Institute Genome Sequencing Center for Infectious Disease"/>
            <person name="Wu L."/>
            <person name="Ma J."/>
        </authorList>
    </citation>
    <scope>NUCLEOTIDE SEQUENCE [LARGE SCALE GENOMIC DNA]</scope>
    <source>
        <strain evidence="11">JCM 11483</strain>
    </source>
</reference>
<evidence type="ECO:0000259" key="9">
    <source>
        <dbReference type="PROSITE" id="PS50850"/>
    </source>
</evidence>
<evidence type="ECO:0000313" key="10">
    <source>
        <dbReference type="EMBL" id="GAA3281626.1"/>
    </source>
</evidence>
<feature type="transmembrane region" description="Helical" evidence="8">
    <location>
        <begin position="159"/>
        <end position="181"/>
    </location>
</feature>
<dbReference type="InterPro" id="IPR011701">
    <property type="entry name" value="MFS"/>
</dbReference>
<name>A0ABP6R9E1_9MICC</name>
<dbReference type="InterPro" id="IPR020846">
    <property type="entry name" value="MFS_dom"/>
</dbReference>
<keyword evidence="11" id="KW-1185">Reference proteome</keyword>
<comment type="subcellular location">
    <subcellularLocation>
        <location evidence="1">Cell membrane</location>
        <topology evidence="1">Multi-pass membrane protein</topology>
    </subcellularLocation>
</comment>
<gene>
    <name evidence="10" type="ORF">GCM10020260_07350</name>
</gene>
<dbReference type="Proteomes" id="UP001501736">
    <property type="component" value="Unassembled WGS sequence"/>
</dbReference>
<evidence type="ECO:0000313" key="11">
    <source>
        <dbReference type="Proteomes" id="UP001501736"/>
    </source>
</evidence>
<dbReference type="Pfam" id="PF07690">
    <property type="entry name" value="MFS_1"/>
    <property type="match status" value="1"/>
</dbReference>
<keyword evidence="5 8" id="KW-1133">Transmembrane helix</keyword>
<evidence type="ECO:0000256" key="7">
    <source>
        <dbReference type="SAM" id="MobiDB-lite"/>
    </source>
</evidence>
<evidence type="ECO:0000256" key="6">
    <source>
        <dbReference type="ARBA" id="ARBA00023136"/>
    </source>
</evidence>
<feature type="compositionally biased region" description="Basic and acidic residues" evidence="7">
    <location>
        <begin position="436"/>
        <end position="446"/>
    </location>
</feature>
<evidence type="ECO:0000256" key="5">
    <source>
        <dbReference type="ARBA" id="ARBA00022989"/>
    </source>
</evidence>
<dbReference type="PROSITE" id="PS00217">
    <property type="entry name" value="SUGAR_TRANSPORT_2"/>
    <property type="match status" value="1"/>
</dbReference>
<feature type="transmembrane region" description="Helical" evidence="8">
    <location>
        <begin position="340"/>
        <end position="363"/>
    </location>
</feature>
<dbReference type="PANTHER" id="PTHR43045">
    <property type="entry name" value="SHIKIMATE TRANSPORTER"/>
    <property type="match status" value="1"/>
</dbReference>
<evidence type="ECO:0000256" key="8">
    <source>
        <dbReference type="SAM" id="Phobius"/>
    </source>
</evidence>
<evidence type="ECO:0000256" key="2">
    <source>
        <dbReference type="ARBA" id="ARBA00022448"/>
    </source>
</evidence>
<accession>A0ABP6R9E1</accession>
<organism evidence="10 11">
    <name type="scientific">Nesterenkonia halobia</name>
    <dbReference type="NCBI Taxonomy" id="37922"/>
    <lineage>
        <taxon>Bacteria</taxon>
        <taxon>Bacillati</taxon>
        <taxon>Actinomycetota</taxon>
        <taxon>Actinomycetes</taxon>
        <taxon>Micrococcales</taxon>
        <taxon>Micrococcaceae</taxon>
        <taxon>Nesterenkonia</taxon>
    </lineage>
</organism>
<feature type="region of interest" description="Disordered" evidence="7">
    <location>
        <begin position="436"/>
        <end position="460"/>
    </location>
</feature>
<feature type="transmembrane region" description="Helical" evidence="8">
    <location>
        <begin position="193"/>
        <end position="212"/>
    </location>
</feature>
<dbReference type="PANTHER" id="PTHR43045:SF1">
    <property type="entry name" value="SHIKIMATE TRANSPORTER"/>
    <property type="match status" value="1"/>
</dbReference>
<dbReference type="InterPro" id="IPR036259">
    <property type="entry name" value="MFS_trans_sf"/>
</dbReference>
<dbReference type="CDD" id="cd17369">
    <property type="entry name" value="MFS_ShiA_like"/>
    <property type="match status" value="1"/>
</dbReference>
<dbReference type="EMBL" id="BAAAYG010000003">
    <property type="protein sequence ID" value="GAA3281626.1"/>
    <property type="molecule type" value="Genomic_DNA"/>
</dbReference>
<evidence type="ECO:0000256" key="1">
    <source>
        <dbReference type="ARBA" id="ARBA00004651"/>
    </source>
</evidence>
<feature type="transmembrane region" description="Helical" evidence="8">
    <location>
        <begin position="244"/>
        <end position="268"/>
    </location>
</feature>
<dbReference type="PROSITE" id="PS00216">
    <property type="entry name" value="SUGAR_TRANSPORT_1"/>
    <property type="match status" value="1"/>
</dbReference>
<feature type="transmembrane region" description="Helical" evidence="8">
    <location>
        <begin position="280"/>
        <end position="299"/>
    </location>
</feature>
<keyword evidence="3" id="KW-1003">Cell membrane</keyword>
<feature type="domain" description="Major facilitator superfamily (MFS) profile" evidence="9">
    <location>
        <begin position="21"/>
        <end position="430"/>
    </location>
</feature>
<keyword evidence="4 8" id="KW-0812">Transmembrane</keyword>
<dbReference type="PROSITE" id="PS50850">
    <property type="entry name" value="MFS"/>
    <property type="match status" value="1"/>
</dbReference>
<keyword evidence="2" id="KW-0813">Transport</keyword>
<feature type="transmembrane region" description="Helical" evidence="8">
    <location>
        <begin position="94"/>
        <end position="112"/>
    </location>
</feature>
<evidence type="ECO:0000256" key="4">
    <source>
        <dbReference type="ARBA" id="ARBA00022692"/>
    </source>
</evidence>
<dbReference type="Pfam" id="PF00083">
    <property type="entry name" value="Sugar_tr"/>
    <property type="match status" value="1"/>
</dbReference>
<evidence type="ECO:0000256" key="3">
    <source>
        <dbReference type="ARBA" id="ARBA00022475"/>
    </source>
</evidence>
<feature type="transmembrane region" description="Helical" evidence="8">
    <location>
        <begin position="118"/>
        <end position="138"/>
    </location>
</feature>
<comment type="caution">
    <text evidence="10">The sequence shown here is derived from an EMBL/GenBank/DDBJ whole genome shotgun (WGS) entry which is preliminary data.</text>
</comment>
<dbReference type="Gene3D" id="1.20.1250.20">
    <property type="entry name" value="MFS general substrate transporter like domains"/>
    <property type="match status" value="2"/>
</dbReference>
<proteinExistence type="predicted"/>
<protein>
    <submittedName>
        <fullName evidence="10">MFS transporter</fullName>
    </submittedName>
</protein>
<feature type="transmembrane region" description="Helical" evidence="8">
    <location>
        <begin position="59"/>
        <end position="82"/>
    </location>
</feature>
<feature type="transmembrane region" description="Helical" evidence="8">
    <location>
        <begin position="21"/>
        <end position="47"/>
    </location>
</feature>
<feature type="transmembrane region" description="Helical" evidence="8">
    <location>
        <begin position="403"/>
        <end position="423"/>
    </location>
</feature>
<dbReference type="SUPFAM" id="SSF103473">
    <property type="entry name" value="MFS general substrate transporter"/>
    <property type="match status" value="1"/>
</dbReference>
<dbReference type="InterPro" id="IPR005829">
    <property type="entry name" value="Sugar_transporter_CS"/>
</dbReference>
<feature type="transmembrane region" description="Helical" evidence="8">
    <location>
        <begin position="375"/>
        <end position="397"/>
    </location>
</feature>
<feature type="transmembrane region" description="Helical" evidence="8">
    <location>
        <begin position="311"/>
        <end position="328"/>
    </location>
</feature>
<keyword evidence="6 8" id="KW-0472">Membrane</keyword>